<dbReference type="InterPro" id="IPR001138">
    <property type="entry name" value="Zn2Cys6_DnaBD"/>
</dbReference>
<evidence type="ECO:0000256" key="5">
    <source>
        <dbReference type="ARBA" id="ARBA00023125"/>
    </source>
</evidence>
<dbReference type="InterPro" id="IPR052202">
    <property type="entry name" value="Yeast_MetPath_Reg"/>
</dbReference>
<keyword evidence="6" id="KW-0804">Transcription</keyword>
<dbReference type="CDD" id="cd00067">
    <property type="entry name" value="GAL4"/>
    <property type="match status" value="1"/>
</dbReference>
<evidence type="ECO:0000256" key="1">
    <source>
        <dbReference type="ARBA" id="ARBA00004123"/>
    </source>
</evidence>
<name>A0ABP0CAU9_9PEZI</name>
<dbReference type="PANTHER" id="PTHR47782">
    <property type="entry name" value="ZN(II)2CYS6 TRANSCRIPTION FACTOR (EUROFUNG)-RELATED"/>
    <property type="match status" value="1"/>
</dbReference>
<feature type="region of interest" description="Disordered" evidence="8">
    <location>
        <begin position="478"/>
        <end position="498"/>
    </location>
</feature>
<feature type="region of interest" description="Disordered" evidence="8">
    <location>
        <begin position="86"/>
        <end position="106"/>
    </location>
</feature>
<evidence type="ECO:0000256" key="3">
    <source>
        <dbReference type="ARBA" id="ARBA00022833"/>
    </source>
</evidence>
<keyword evidence="2" id="KW-0479">Metal-binding</keyword>
<keyword evidence="4" id="KW-0805">Transcription regulation</keyword>
<gene>
    <name evidence="10" type="ORF">SCUCBS95973_007128</name>
</gene>
<proteinExistence type="predicted"/>
<dbReference type="Proteomes" id="UP001642405">
    <property type="component" value="Unassembled WGS sequence"/>
</dbReference>
<dbReference type="CDD" id="cd12148">
    <property type="entry name" value="fungal_TF_MHR"/>
    <property type="match status" value="1"/>
</dbReference>
<reference evidence="10 11" key="1">
    <citation type="submission" date="2024-01" db="EMBL/GenBank/DDBJ databases">
        <authorList>
            <person name="Allen C."/>
            <person name="Tagirdzhanova G."/>
        </authorList>
    </citation>
    <scope>NUCLEOTIDE SEQUENCE [LARGE SCALE GENOMIC DNA]</scope>
</reference>
<evidence type="ECO:0000259" key="9">
    <source>
        <dbReference type="PROSITE" id="PS50048"/>
    </source>
</evidence>
<feature type="compositionally biased region" description="Polar residues" evidence="8">
    <location>
        <begin position="489"/>
        <end position="498"/>
    </location>
</feature>
<dbReference type="Pfam" id="PF00172">
    <property type="entry name" value="Zn_clus"/>
    <property type="match status" value="1"/>
</dbReference>
<evidence type="ECO:0000256" key="8">
    <source>
        <dbReference type="SAM" id="MobiDB-lite"/>
    </source>
</evidence>
<keyword evidence="3" id="KW-0862">Zinc</keyword>
<evidence type="ECO:0000256" key="7">
    <source>
        <dbReference type="ARBA" id="ARBA00023242"/>
    </source>
</evidence>
<keyword evidence="7" id="KW-0539">Nucleus</keyword>
<comment type="subcellular location">
    <subcellularLocation>
        <location evidence="1">Nucleus</location>
    </subcellularLocation>
</comment>
<dbReference type="InterPro" id="IPR007219">
    <property type="entry name" value="XnlR_reg_dom"/>
</dbReference>
<dbReference type="SMART" id="SM00906">
    <property type="entry name" value="Fungal_trans"/>
    <property type="match status" value="1"/>
</dbReference>
<feature type="region of interest" description="Disordered" evidence="8">
    <location>
        <begin position="140"/>
        <end position="169"/>
    </location>
</feature>
<evidence type="ECO:0000256" key="2">
    <source>
        <dbReference type="ARBA" id="ARBA00022723"/>
    </source>
</evidence>
<evidence type="ECO:0000256" key="4">
    <source>
        <dbReference type="ARBA" id="ARBA00023015"/>
    </source>
</evidence>
<dbReference type="PANTHER" id="PTHR47782:SF2">
    <property type="entry name" value="TRANSCRIPTION FACTOR, PUTATIVE (AFU_ORTHOLOGUE AFUA_4G12570)-RELATED"/>
    <property type="match status" value="1"/>
</dbReference>
<dbReference type="PROSITE" id="PS50048">
    <property type="entry name" value="ZN2_CY6_FUNGAL_2"/>
    <property type="match status" value="1"/>
</dbReference>
<accession>A0ABP0CAU9</accession>
<keyword evidence="5" id="KW-0238">DNA-binding</keyword>
<comment type="caution">
    <text evidence="10">The sequence shown here is derived from an EMBL/GenBank/DDBJ whole genome shotgun (WGS) entry which is preliminary data.</text>
</comment>
<dbReference type="PROSITE" id="PS00463">
    <property type="entry name" value="ZN2_CY6_FUNGAL_1"/>
    <property type="match status" value="1"/>
</dbReference>
<feature type="domain" description="Zn(2)-C6 fungal-type" evidence="9">
    <location>
        <begin position="31"/>
        <end position="63"/>
    </location>
</feature>
<evidence type="ECO:0000256" key="6">
    <source>
        <dbReference type="ARBA" id="ARBA00023163"/>
    </source>
</evidence>
<sequence>MDVDKPRPAPPPLSHHHRRDVTLRISQVVSACTFCKSRKIKCDGVAPACGCCTKFGRAATCSLADGAARPAHDYVAYLQSRIAQTRSSLSSAVSPPRAAGMNSGTNADIDIPATLSGGSGSTIKPASASAPFDFNADASTDLPGGARHGRAVPSTRKQRPYGTGAAGGGGGPASAIDTLIADIGALPISTSSHAHRAALSLSSSAGSGPTLSTVLLAAASKLPLLSIVQPDEQQHGGDSATRATHPDVAACLPDESAARKLATHYLQQVYPRLPFFSMQGFWAQFQQVYGGGGTAAAPLHAGYSYFTVLLVLAIATSSLSRSADSMISNQARRLFQAGLQFRESAIRPNTIVGVQSLLFLIQFATLNPSVLDAWYLIGVGMRNCVDLGLHQDPDEGRGIAPGIAPELLETRRRLWWSMYSFDRSLSIGCGRPTEIADALIHVQLPSFRIESSATAVEIQGYLQRYRALQLQSEIYDALNHPPPGGPHASNDNGGDESATSAVVDDLRRKLDAWQRGNLPERNRETLADSEWLMSKMLLFRPCRLLPQRSLPALGELWVSARGFTALYRQLVETNGIFYVLVACEKVYWTGLVLLYSYWRLRIAGVATVATTATDPQHPPEPLLPLDLWRATKDISFILQTLSERWEDGKILSAKFDTASARVIELLDGQGLLDGPWAAGAAGAAGAAERRAREQLLESQLPHEVVTLSRYASLVSIWAAAGAEHLHGGLGAGHNEELQDLVARMI</sequence>
<protein>
    <recommendedName>
        <fullName evidence="9">Zn(2)-C6 fungal-type domain-containing protein</fullName>
    </recommendedName>
</protein>
<keyword evidence="11" id="KW-1185">Reference proteome</keyword>
<dbReference type="SMART" id="SM00066">
    <property type="entry name" value="GAL4"/>
    <property type="match status" value="1"/>
</dbReference>
<dbReference type="Pfam" id="PF04082">
    <property type="entry name" value="Fungal_trans"/>
    <property type="match status" value="1"/>
</dbReference>
<organism evidence="10 11">
    <name type="scientific">Sporothrix curviconia</name>
    <dbReference type="NCBI Taxonomy" id="1260050"/>
    <lineage>
        <taxon>Eukaryota</taxon>
        <taxon>Fungi</taxon>
        <taxon>Dikarya</taxon>
        <taxon>Ascomycota</taxon>
        <taxon>Pezizomycotina</taxon>
        <taxon>Sordariomycetes</taxon>
        <taxon>Sordariomycetidae</taxon>
        <taxon>Ophiostomatales</taxon>
        <taxon>Ophiostomataceae</taxon>
        <taxon>Sporothrix</taxon>
    </lineage>
</organism>
<dbReference type="SUPFAM" id="SSF57701">
    <property type="entry name" value="Zn2/Cys6 DNA-binding domain"/>
    <property type="match status" value="1"/>
</dbReference>
<dbReference type="Gene3D" id="4.10.240.10">
    <property type="entry name" value="Zn(2)-C6 fungal-type DNA-binding domain"/>
    <property type="match status" value="1"/>
</dbReference>
<dbReference type="EMBL" id="CAWUHB010000047">
    <property type="protein sequence ID" value="CAK7229167.1"/>
    <property type="molecule type" value="Genomic_DNA"/>
</dbReference>
<dbReference type="InterPro" id="IPR036864">
    <property type="entry name" value="Zn2-C6_fun-type_DNA-bd_sf"/>
</dbReference>
<evidence type="ECO:0000313" key="11">
    <source>
        <dbReference type="Proteomes" id="UP001642405"/>
    </source>
</evidence>
<evidence type="ECO:0000313" key="10">
    <source>
        <dbReference type="EMBL" id="CAK7229167.1"/>
    </source>
</evidence>